<dbReference type="Proteomes" id="UP001652740">
    <property type="component" value="Unplaced"/>
</dbReference>
<dbReference type="Pfam" id="PF05380">
    <property type="entry name" value="Peptidase_A17"/>
    <property type="match status" value="1"/>
</dbReference>
<accession>A0ABM3N0W4</accession>
<dbReference type="PANTHER" id="PTHR47331">
    <property type="entry name" value="PHD-TYPE DOMAIN-CONTAINING PROTEIN"/>
    <property type="match status" value="1"/>
</dbReference>
<dbReference type="SUPFAM" id="SSF53098">
    <property type="entry name" value="Ribonuclease H-like"/>
    <property type="match status" value="1"/>
</dbReference>
<keyword evidence="2" id="KW-1185">Reference proteome</keyword>
<evidence type="ECO:0000313" key="3">
    <source>
        <dbReference type="RefSeq" id="XP_052757236.1"/>
    </source>
</evidence>
<dbReference type="Gene3D" id="3.30.420.10">
    <property type="entry name" value="Ribonuclease H-like superfamily/Ribonuclease H"/>
    <property type="match status" value="1"/>
</dbReference>
<dbReference type="InterPro" id="IPR012337">
    <property type="entry name" value="RNaseH-like_sf"/>
</dbReference>
<dbReference type="CDD" id="cd01644">
    <property type="entry name" value="RT_pepA17"/>
    <property type="match status" value="1"/>
</dbReference>
<dbReference type="GeneID" id="128202123"/>
<dbReference type="Pfam" id="PF03564">
    <property type="entry name" value="DUF1759"/>
    <property type="match status" value="1"/>
</dbReference>
<proteinExistence type="predicted"/>
<dbReference type="InterPro" id="IPR040676">
    <property type="entry name" value="DUF5641"/>
</dbReference>
<reference evidence="3" key="1">
    <citation type="submission" date="2025-08" db="UniProtKB">
        <authorList>
            <consortium name="RefSeq"/>
        </authorList>
    </citation>
    <scope>IDENTIFICATION</scope>
    <source>
        <tissue evidence="3">Whole larvae</tissue>
    </source>
</reference>
<dbReference type="SUPFAM" id="SSF56672">
    <property type="entry name" value="DNA/RNA polymerases"/>
    <property type="match status" value="1"/>
</dbReference>
<dbReference type="InterPro" id="IPR005312">
    <property type="entry name" value="DUF1759"/>
</dbReference>
<feature type="domain" description="Integrase catalytic" evidence="1">
    <location>
        <begin position="1443"/>
        <end position="1632"/>
    </location>
</feature>
<dbReference type="RefSeq" id="XP_052757236.1">
    <property type="nucleotide sequence ID" value="XM_052901276.1"/>
</dbReference>
<dbReference type="CDD" id="cd00303">
    <property type="entry name" value="retropepsin_like"/>
    <property type="match status" value="1"/>
</dbReference>
<dbReference type="InterPro" id="IPR043502">
    <property type="entry name" value="DNA/RNA_pol_sf"/>
</dbReference>
<name>A0ABM3N0W4_GALME</name>
<organism evidence="2 3">
    <name type="scientific">Galleria mellonella</name>
    <name type="common">Greater wax moth</name>
    <dbReference type="NCBI Taxonomy" id="7137"/>
    <lineage>
        <taxon>Eukaryota</taxon>
        <taxon>Metazoa</taxon>
        <taxon>Ecdysozoa</taxon>
        <taxon>Arthropoda</taxon>
        <taxon>Hexapoda</taxon>
        <taxon>Insecta</taxon>
        <taxon>Pterygota</taxon>
        <taxon>Neoptera</taxon>
        <taxon>Endopterygota</taxon>
        <taxon>Lepidoptera</taxon>
        <taxon>Glossata</taxon>
        <taxon>Ditrysia</taxon>
        <taxon>Pyraloidea</taxon>
        <taxon>Pyralidae</taxon>
        <taxon>Galleriinae</taxon>
        <taxon>Galleria</taxon>
    </lineage>
</organism>
<dbReference type="InterPro" id="IPR001584">
    <property type="entry name" value="Integrase_cat-core"/>
</dbReference>
<dbReference type="PROSITE" id="PS50994">
    <property type="entry name" value="INTEGRASE"/>
    <property type="match status" value="1"/>
</dbReference>
<gene>
    <name evidence="3" type="primary">LOC128202123</name>
</gene>
<evidence type="ECO:0000313" key="2">
    <source>
        <dbReference type="Proteomes" id="UP001652740"/>
    </source>
</evidence>
<sequence>MSDDEFSDSNLVDLHKLNDLKKLRGTVKGRLTLFEKYISKYKSLTLTKMQITEISLRIDTITQCFNNYCDIQNQIDVLVDKKELENQLEYRELIEEQYYSNIAAAKCLIEVDKNTNSNCSQSIISKPVALKLPEIKLMCFDGSYDLWLEFRNSYITMIHERTDLDAIQKLHYLKSSLSGCALQVISALEFTASNYNHAWELLENRFHNNRLLVYNHVRSLFSASSVTKESPLQIRKLIDTILRNLRALQTLGEPTDSWDTLVIYLVLTKLDANTEREWENHKGSISSDPNNKLKLDDLLNFLRNKADMLEVTLVNHKVLANKPILERKPVHDSKRYSNHSQFTHSYVTTRTNNSKLNNKRIRNCIMCSENHALYTCISFLNLSVKNRIKLIDDKKLCQNCLRSGHTVNECIFGACKRCNKKHNSLIHTDGEVVASALADRAHYSLPADNARRSSTALHSQTNNTGDLNTTLFPMQQVLLCTALVDIFDGNKRCFTIRALLDNGSQHSFISNQLFQQLNISSIQSTIRITGVGQSLTQSNKICEVNIRSKVNDYKMRVQCMVLPCITSTIPSKPMDYKSLRIPDNIQLADPTFNEPSAIDLLIGADLFWDILYENRIRLPSGPFLQNSKLGWLISGSIHSDSSCHGNPIQCNLSQAIDTQLKRFWELEEVTITNKLFTEDEHTCEHLFDTTTKRNADGRFLVRIPLQQSADHLGDSYALAKSRFLSLERKLERLPFYKKLYYDFIHEYVELGHMTKVDEYNKPYYFLPHHGVLREHSTTTKLRVVFDASAVTTSNKSLNDIQYVGPPLQNDIFSILLRFRQYKFVASADVEKMFRQILIQTDQRNLQLIVWRENPSDPLSIYRLNTVTYGTASAPYLSMRCLKQLAIECGDDMIAKIINEDFYVDDLITGHDDKQILLEICNKVSQVLSSGCFTLRKWTFSHDVKTSSSKELCTGDHCQNKTLGIGWYNTSDELHFTTAITESHVVTKRTILSILSQIYDPLGLLTPVIIIAKILLQHLWLCKIHWDDTVPENIKLNWEKFINSLKSLHELRIPRYIMSDNNEIKELHIFTDASQNAYGACAYIRTYNKNINSPVTIKLLCAKSKVSPIKPVTIPRLELCGALLGARLYKKIVSSLRLKFDKVYFWTDSTIVMGWVRMSPHLLKTFVQHRVTEINELTGDAIWLHVNGKNNPADLASRGAYLDILVDCTLWWHGPTFLHGRQFNCKVDHSTYTSIELPEVKNEIVCAASNIKDSFINFSRFSSFERLKRTGAYVLRFITNIRSPKHLRTTGSLSVDELSASITMLARLEQIQSFPDEYDSLLKQLPLNQTKSNKVSGLNIFLDQSGLIRVGGRLRNSRHFDYNKKHPILISSKNYFSTLLFRDEHKRLLHAGPQLLLSTIRENWWPLAGRNLARKVVRQCVTCVRMRGKTLTPIMGDLPSERLEPGYPFMRCGVDYAGPVMILNRRGRGAALMKGYICIFVCFTTRAIHLELVSSLSTNDYLLALKRFISRRGKPIEIFSDNGKVFVGSQKELSLFLNENATQIEDFTTNNGIKLRFIPPYAPHFGGLWEIGVRFCKHHIRRVVGNSNLTFEEFTTVLTQIEAILNSRPMYPLSSDPNDFLPLTPSHFLIGRPLTALPCKDLTSTATHRLMRYDRIEQMRQHFWQRWSKEYVSELQTRTKWKVQQPDIGQDTLVLIKEDNLPPLKWRMGRILRTFPGKDGVSRVAEIRTATGIIQRATSKICPLPPQPSDAE</sequence>
<dbReference type="Pfam" id="PF18701">
    <property type="entry name" value="DUF5641"/>
    <property type="match status" value="1"/>
</dbReference>
<evidence type="ECO:0000259" key="1">
    <source>
        <dbReference type="PROSITE" id="PS50994"/>
    </source>
</evidence>
<dbReference type="InterPro" id="IPR021109">
    <property type="entry name" value="Peptidase_aspartic_dom_sf"/>
</dbReference>
<dbReference type="Gene3D" id="2.40.70.10">
    <property type="entry name" value="Acid Proteases"/>
    <property type="match status" value="1"/>
</dbReference>
<protein>
    <submittedName>
        <fullName evidence="3">Uncharacterized protein LOC128202123</fullName>
    </submittedName>
</protein>
<dbReference type="InterPro" id="IPR008042">
    <property type="entry name" value="Retrotrans_Pao"/>
</dbReference>
<dbReference type="InterPro" id="IPR036397">
    <property type="entry name" value="RNaseH_sf"/>
</dbReference>
<dbReference type="PANTHER" id="PTHR47331:SF1">
    <property type="entry name" value="GAG-LIKE PROTEIN"/>
    <property type="match status" value="1"/>
</dbReference>